<evidence type="ECO:0000313" key="2">
    <source>
        <dbReference type="EMBL" id="MDP0970202.1"/>
    </source>
</evidence>
<reference evidence="2" key="1">
    <citation type="submission" date="2023-07" db="EMBL/GenBank/DDBJ databases">
        <authorList>
            <person name="Peng Z."/>
        </authorList>
    </citation>
    <scope>NUCLEOTIDE SEQUENCE</scope>
    <source>
        <strain evidence="2">KP219</strain>
    </source>
</reference>
<keyword evidence="1" id="KW-0472">Membrane</keyword>
<dbReference type="AlphaFoldDB" id="A0AAW8AL65"/>
<dbReference type="RefSeq" id="WP_305202114.1">
    <property type="nucleotide sequence ID" value="NZ_JAUUIA010000028.1"/>
</dbReference>
<sequence length="62" mass="6741">MDIASVSADGSLYVQPQVPPVFTRSLLWAWLLADALMYLIVKSLGSNQRQTTGNIVCISFGP</sequence>
<evidence type="ECO:0000256" key="1">
    <source>
        <dbReference type="SAM" id="Phobius"/>
    </source>
</evidence>
<dbReference type="EMBL" id="JAUUIA010000028">
    <property type="protein sequence ID" value="MDP0970202.1"/>
    <property type="molecule type" value="Genomic_DNA"/>
</dbReference>
<dbReference type="Proteomes" id="UP001244490">
    <property type="component" value="Unassembled WGS sequence"/>
</dbReference>
<feature type="transmembrane region" description="Helical" evidence="1">
    <location>
        <begin position="21"/>
        <end position="41"/>
    </location>
</feature>
<protein>
    <submittedName>
        <fullName evidence="2">Uncharacterized protein</fullName>
    </submittedName>
</protein>
<name>A0AAW8AL65_KLEPN</name>
<organism evidence="2 3">
    <name type="scientific">Klebsiella pneumoniae</name>
    <dbReference type="NCBI Taxonomy" id="573"/>
    <lineage>
        <taxon>Bacteria</taxon>
        <taxon>Pseudomonadati</taxon>
        <taxon>Pseudomonadota</taxon>
        <taxon>Gammaproteobacteria</taxon>
        <taxon>Enterobacterales</taxon>
        <taxon>Enterobacteriaceae</taxon>
        <taxon>Klebsiella/Raoultella group</taxon>
        <taxon>Klebsiella</taxon>
        <taxon>Klebsiella pneumoniae complex</taxon>
    </lineage>
</organism>
<keyword evidence="1" id="KW-1133">Transmembrane helix</keyword>
<evidence type="ECO:0000313" key="3">
    <source>
        <dbReference type="Proteomes" id="UP001244490"/>
    </source>
</evidence>
<gene>
    <name evidence="2" type="ORF">Q6294_24620</name>
</gene>
<keyword evidence="1" id="KW-0812">Transmembrane</keyword>
<accession>A0AAW8AL65</accession>
<comment type="caution">
    <text evidence="2">The sequence shown here is derived from an EMBL/GenBank/DDBJ whole genome shotgun (WGS) entry which is preliminary data.</text>
</comment>
<proteinExistence type="predicted"/>